<name>A0A6N7PIV2_9BACT</name>
<dbReference type="OrthoDB" id="9846466at2"/>
<evidence type="ECO:0000256" key="1">
    <source>
        <dbReference type="SAM" id="MobiDB-lite"/>
    </source>
</evidence>
<feature type="region of interest" description="Disordered" evidence="1">
    <location>
        <begin position="40"/>
        <end position="117"/>
    </location>
</feature>
<keyword evidence="3" id="KW-1185">Reference proteome</keyword>
<reference evidence="2 3" key="1">
    <citation type="submission" date="2019-10" db="EMBL/GenBank/DDBJ databases">
        <title>A soil myxobacterium in the family Polyangiaceae.</title>
        <authorList>
            <person name="Li Y."/>
            <person name="Wang J."/>
        </authorList>
    </citation>
    <scope>NUCLEOTIDE SEQUENCE [LARGE SCALE GENOMIC DNA]</scope>
    <source>
        <strain evidence="2 3">DSM 14734</strain>
    </source>
</reference>
<dbReference type="AlphaFoldDB" id="A0A6N7PIV2"/>
<comment type="caution">
    <text evidence="2">The sequence shown here is derived from an EMBL/GenBank/DDBJ whole genome shotgun (WGS) entry which is preliminary data.</text>
</comment>
<sequence>MNVGRQSLGLGGLFALVAMMLTGCLVAPDESVTVDEAVEELQASASDSDDQADRGASELPDEPPPQTDDMPDPLPWTELHTLTPSGCDPQARSGPDPLPWEPPSGTQSSPGVGTKQD</sequence>
<dbReference type="Proteomes" id="UP000440224">
    <property type="component" value="Unassembled WGS sequence"/>
</dbReference>
<proteinExistence type="predicted"/>
<evidence type="ECO:0000313" key="2">
    <source>
        <dbReference type="EMBL" id="MRG91757.1"/>
    </source>
</evidence>
<dbReference type="PROSITE" id="PS51257">
    <property type="entry name" value="PROKAR_LIPOPROTEIN"/>
    <property type="match status" value="1"/>
</dbReference>
<accession>A0A6N7PIV2</accession>
<protein>
    <submittedName>
        <fullName evidence="2">Uncharacterized protein</fullName>
    </submittedName>
</protein>
<evidence type="ECO:0000313" key="3">
    <source>
        <dbReference type="Proteomes" id="UP000440224"/>
    </source>
</evidence>
<organism evidence="2 3">
    <name type="scientific">Polyangium spumosum</name>
    <dbReference type="NCBI Taxonomy" id="889282"/>
    <lineage>
        <taxon>Bacteria</taxon>
        <taxon>Pseudomonadati</taxon>
        <taxon>Myxococcota</taxon>
        <taxon>Polyangia</taxon>
        <taxon>Polyangiales</taxon>
        <taxon>Polyangiaceae</taxon>
        <taxon>Polyangium</taxon>
    </lineage>
</organism>
<dbReference type="EMBL" id="WJIE01000002">
    <property type="protein sequence ID" value="MRG91757.1"/>
    <property type="molecule type" value="Genomic_DNA"/>
</dbReference>
<gene>
    <name evidence="2" type="ORF">GF068_07435</name>
</gene>
<dbReference type="RefSeq" id="WP_153818631.1">
    <property type="nucleotide sequence ID" value="NZ_WJIE01000002.1"/>
</dbReference>